<feature type="transmembrane region" description="Helical" evidence="7">
    <location>
        <begin position="205"/>
        <end position="226"/>
    </location>
</feature>
<keyword evidence="7" id="KW-0472">Membrane</keyword>
<evidence type="ECO:0000256" key="2">
    <source>
        <dbReference type="ARBA" id="ARBA00008072"/>
    </source>
</evidence>
<keyword evidence="7" id="KW-0812">Transmembrane</keyword>
<dbReference type="InterPro" id="IPR020843">
    <property type="entry name" value="ER"/>
</dbReference>
<sequence length="384" mass="39308">MTETLAAVVNKPGAPFSLERITLDEPRPDEVVVRLAAAGLCHTDLTVRDGHLPFPLPGVLGHEGAGVVERVGSWVGRVRPGDHVVLTFTSCGTCGTCRGGHPAYCASWLPLNLLGGTRGDGTATLRRGGDPGSNGLGGNGLGGNGLGCHFFGQSSFATHALVDERSVVRVPADVPLTTLAPFGCGIQTGVGAVLNVLRPRPGSTIAVFGTGAVGLAALMAAVLGPVRQVIAVDRLAPRLALARKLGATAVVDAAEEDTAAALVELTDGLGVDCALETTGHPGVLRTAIDALAPRGEVAVIGAPPMGTEVAVDVNGMLPGRRITGVTLGDSEPEQLIPLMVALHQQGRLPVDQLIRTYPFARIEEAAADMTAGTTIKPVLTFEDA</sequence>
<dbReference type="PANTHER" id="PTHR43350:SF2">
    <property type="entry name" value="GROES-LIKE ZINC-BINDING ALCOHOL DEHYDROGENASE FAMILY PROTEIN"/>
    <property type="match status" value="1"/>
</dbReference>
<dbReference type="Gene3D" id="3.40.50.720">
    <property type="entry name" value="NAD(P)-binding Rossmann-like Domain"/>
    <property type="match status" value="1"/>
</dbReference>
<dbReference type="PANTHER" id="PTHR43350">
    <property type="entry name" value="NAD-DEPENDENT ALCOHOL DEHYDROGENASE"/>
    <property type="match status" value="1"/>
</dbReference>
<dbReference type="Proteomes" id="UP000275401">
    <property type="component" value="Unassembled WGS sequence"/>
</dbReference>
<dbReference type="AlphaFoldDB" id="A0A3M8U1Z4"/>
<reference evidence="9 10" key="1">
    <citation type="submission" date="2018-11" db="EMBL/GenBank/DDBJ databases">
        <title>The Potential of Streptomyces as Biocontrol Agents against the Tomato grey mould, Botrytis cinerea (Gray mold) Frontiers in Microbiology.</title>
        <authorList>
            <person name="Li D."/>
        </authorList>
    </citation>
    <scope>NUCLEOTIDE SEQUENCE [LARGE SCALE GENOMIC DNA]</scope>
    <source>
        <strain evidence="9 10">NEAU-LD23</strain>
    </source>
</reference>
<dbReference type="InterPro" id="IPR036291">
    <property type="entry name" value="NAD(P)-bd_dom_sf"/>
</dbReference>
<dbReference type="SMART" id="SM00829">
    <property type="entry name" value="PKS_ER"/>
    <property type="match status" value="1"/>
</dbReference>
<dbReference type="GO" id="GO:0016491">
    <property type="term" value="F:oxidoreductase activity"/>
    <property type="evidence" value="ECO:0007669"/>
    <property type="project" value="UniProtKB-KW"/>
</dbReference>
<evidence type="ECO:0000259" key="8">
    <source>
        <dbReference type="SMART" id="SM00829"/>
    </source>
</evidence>
<dbReference type="RefSeq" id="WP_123106446.1">
    <property type="nucleotide sequence ID" value="NZ_RIBZ01000700.1"/>
</dbReference>
<organism evidence="9 10">
    <name type="scientific">Streptomyces botrytidirepellens</name>
    <dbReference type="NCBI Taxonomy" id="2486417"/>
    <lineage>
        <taxon>Bacteria</taxon>
        <taxon>Bacillati</taxon>
        <taxon>Actinomycetota</taxon>
        <taxon>Actinomycetes</taxon>
        <taxon>Kitasatosporales</taxon>
        <taxon>Streptomycetaceae</taxon>
        <taxon>Streptomyces</taxon>
    </lineage>
</organism>
<comment type="caution">
    <text evidence="9">The sequence shown here is derived from an EMBL/GenBank/DDBJ whole genome shotgun (WGS) entry which is preliminary data.</text>
</comment>
<name>A0A3M8U1Z4_9ACTN</name>
<dbReference type="Pfam" id="PF08240">
    <property type="entry name" value="ADH_N"/>
    <property type="match status" value="1"/>
</dbReference>
<evidence type="ECO:0000256" key="5">
    <source>
        <dbReference type="ARBA" id="ARBA00023002"/>
    </source>
</evidence>
<dbReference type="SUPFAM" id="SSF50129">
    <property type="entry name" value="GroES-like"/>
    <property type="match status" value="1"/>
</dbReference>
<dbReference type="InterPro" id="IPR013149">
    <property type="entry name" value="ADH-like_C"/>
</dbReference>
<evidence type="ECO:0000256" key="6">
    <source>
        <dbReference type="RuleBase" id="RU361277"/>
    </source>
</evidence>
<comment type="cofactor">
    <cofactor evidence="1 6">
        <name>Zn(2+)</name>
        <dbReference type="ChEBI" id="CHEBI:29105"/>
    </cofactor>
</comment>
<gene>
    <name evidence="9" type="ORF">EEJ42_36245</name>
</gene>
<protein>
    <submittedName>
        <fullName evidence="9">NAD(P)-dependent alcohol dehydrogenase</fullName>
    </submittedName>
</protein>
<dbReference type="Gene3D" id="3.90.180.10">
    <property type="entry name" value="Medium-chain alcohol dehydrogenases, catalytic domain"/>
    <property type="match status" value="1"/>
</dbReference>
<dbReference type="InterPro" id="IPR011032">
    <property type="entry name" value="GroES-like_sf"/>
</dbReference>
<dbReference type="CDD" id="cd08278">
    <property type="entry name" value="benzyl_alcohol_DH"/>
    <property type="match status" value="1"/>
</dbReference>
<dbReference type="EMBL" id="RIBZ01000700">
    <property type="protein sequence ID" value="RNF98456.1"/>
    <property type="molecule type" value="Genomic_DNA"/>
</dbReference>
<feature type="domain" description="Enoyl reductase (ER)" evidence="8">
    <location>
        <begin position="13"/>
        <end position="379"/>
    </location>
</feature>
<dbReference type="GO" id="GO:0008270">
    <property type="term" value="F:zinc ion binding"/>
    <property type="evidence" value="ECO:0007669"/>
    <property type="project" value="InterPro"/>
</dbReference>
<evidence type="ECO:0000313" key="10">
    <source>
        <dbReference type="Proteomes" id="UP000275401"/>
    </source>
</evidence>
<dbReference type="InterPro" id="IPR013154">
    <property type="entry name" value="ADH-like_N"/>
</dbReference>
<dbReference type="SUPFAM" id="SSF51735">
    <property type="entry name" value="NAD(P)-binding Rossmann-fold domains"/>
    <property type="match status" value="1"/>
</dbReference>
<keyword evidence="3 6" id="KW-0479">Metal-binding</keyword>
<keyword evidence="7" id="KW-1133">Transmembrane helix</keyword>
<evidence type="ECO:0000313" key="9">
    <source>
        <dbReference type="EMBL" id="RNF98456.1"/>
    </source>
</evidence>
<keyword evidence="4 6" id="KW-0862">Zinc</keyword>
<evidence type="ECO:0000256" key="4">
    <source>
        <dbReference type="ARBA" id="ARBA00022833"/>
    </source>
</evidence>
<dbReference type="FunFam" id="3.40.50.720:FF:000003">
    <property type="entry name" value="S-(hydroxymethyl)glutathione dehydrogenase"/>
    <property type="match status" value="1"/>
</dbReference>
<keyword evidence="10" id="KW-1185">Reference proteome</keyword>
<keyword evidence="5" id="KW-0560">Oxidoreductase</keyword>
<evidence type="ECO:0000256" key="7">
    <source>
        <dbReference type="SAM" id="Phobius"/>
    </source>
</evidence>
<evidence type="ECO:0000256" key="3">
    <source>
        <dbReference type="ARBA" id="ARBA00022723"/>
    </source>
</evidence>
<dbReference type="PROSITE" id="PS00059">
    <property type="entry name" value="ADH_ZINC"/>
    <property type="match status" value="1"/>
</dbReference>
<dbReference type="Pfam" id="PF00107">
    <property type="entry name" value="ADH_zinc_N"/>
    <property type="match status" value="1"/>
</dbReference>
<accession>A0A3M8U1Z4</accession>
<dbReference type="InterPro" id="IPR002328">
    <property type="entry name" value="ADH_Zn_CS"/>
</dbReference>
<evidence type="ECO:0000256" key="1">
    <source>
        <dbReference type="ARBA" id="ARBA00001947"/>
    </source>
</evidence>
<comment type="similarity">
    <text evidence="2 6">Belongs to the zinc-containing alcohol dehydrogenase family.</text>
</comment>
<proteinExistence type="inferred from homology"/>